<keyword evidence="3" id="KW-1185">Reference proteome</keyword>
<sequence>MNEREIKAFALAPLPVAVPLLFATGANAVLGDVGDADIADILIAMLVFVVLSYGVTLVIGIPIHVGLRRFKKTGLIHYLSATVLPFVLLAGAIAVWLRLASAPAPPVNPFGLFMQGAVAIKWTLAFGAIAALSATTFWYAGVRQPKP</sequence>
<organism evidence="2 3">
    <name type="scientific">Sphingomonas hylomeconis</name>
    <dbReference type="NCBI Taxonomy" id="1395958"/>
    <lineage>
        <taxon>Bacteria</taxon>
        <taxon>Pseudomonadati</taxon>
        <taxon>Pseudomonadota</taxon>
        <taxon>Alphaproteobacteria</taxon>
        <taxon>Sphingomonadales</taxon>
        <taxon>Sphingomonadaceae</taxon>
        <taxon>Sphingomonas</taxon>
    </lineage>
</organism>
<dbReference type="Proteomes" id="UP001595713">
    <property type="component" value="Unassembled WGS sequence"/>
</dbReference>
<feature type="transmembrane region" description="Helical" evidence="1">
    <location>
        <begin position="75"/>
        <end position="99"/>
    </location>
</feature>
<feature type="transmembrane region" description="Helical" evidence="1">
    <location>
        <begin position="119"/>
        <end position="140"/>
    </location>
</feature>
<dbReference type="RefSeq" id="WP_261295766.1">
    <property type="nucleotide sequence ID" value="NZ_JANQBK010000019.1"/>
</dbReference>
<protein>
    <submittedName>
        <fullName evidence="2">Uncharacterized protein</fullName>
    </submittedName>
</protein>
<keyword evidence="1" id="KW-0472">Membrane</keyword>
<comment type="caution">
    <text evidence="2">The sequence shown here is derived from an EMBL/GenBank/DDBJ whole genome shotgun (WGS) entry which is preliminary data.</text>
</comment>
<evidence type="ECO:0000256" key="1">
    <source>
        <dbReference type="SAM" id="Phobius"/>
    </source>
</evidence>
<keyword evidence="1" id="KW-1133">Transmembrane helix</keyword>
<evidence type="ECO:0000313" key="3">
    <source>
        <dbReference type="Proteomes" id="UP001595713"/>
    </source>
</evidence>
<accession>A0ABV7SU55</accession>
<feature type="transmembrane region" description="Helical" evidence="1">
    <location>
        <begin position="41"/>
        <end position="63"/>
    </location>
</feature>
<evidence type="ECO:0000313" key="2">
    <source>
        <dbReference type="EMBL" id="MFC3580340.1"/>
    </source>
</evidence>
<name>A0ABV7SU55_9SPHN</name>
<proteinExistence type="predicted"/>
<dbReference type="EMBL" id="JBHRXP010000003">
    <property type="protein sequence ID" value="MFC3580340.1"/>
    <property type="molecule type" value="Genomic_DNA"/>
</dbReference>
<reference evidence="3" key="1">
    <citation type="journal article" date="2019" name="Int. J. Syst. Evol. Microbiol.">
        <title>The Global Catalogue of Microorganisms (GCM) 10K type strain sequencing project: providing services to taxonomists for standard genome sequencing and annotation.</title>
        <authorList>
            <consortium name="The Broad Institute Genomics Platform"/>
            <consortium name="The Broad Institute Genome Sequencing Center for Infectious Disease"/>
            <person name="Wu L."/>
            <person name="Ma J."/>
        </authorList>
    </citation>
    <scope>NUCLEOTIDE SEQUENCE [LARGE SCALE GENOMIC DNA]</scope>
    <source>
        <strain evidence="3">KCTC 42739</strain>
    </source>
</reference>
<keyword evidence="1" id="KW-0812">Transmembrane</keyword>
<gene>
    <name evidence="2" type="ORF">ACFONA_09210</name>
</gene>